<dbReference type="Pfam" id="PF22664">
    <property type="entry name" value="TRI-like_N"/>
    <property type="match status" value="1"/>
</dbReference>
<dbReference type="InterPro" id="IPR054710">
    <property type="entry name" value="Tri101-like_N"/>
</dbReference>
<feature type="transmembrane region" description="Helical" evidence="8">
    <location>
        <begin position="2002"/>
        <end position="2021"/>
    </location>
</feature>
<evidence type="ECO:0000256" key="1">
    <source>
        <dbReference type="ARBA" id="ARBA00004141"/>
    </source>
</evidence>
<dbReference type="PROSITE" id="PS50075">
    <property type="entry name" value="CARRIER"/>
    <property type="match status" value="1"/>
</dbReference>
<dbReference type="Gene3D" id="1.10.1200.10">
    <property type="entry name" value="ACP-like"/>
    <property type="match status" value="1"/>
</dbReference>
<dbReference type="GO" id="GO:0016020">
    <property type="term" value="C:membrane"/>
    <property type="evidence" value="ECO:0007669"/>
    <property type="project" value="UniProtKB-SubCell"/>
</dbReference>
<dbReference type="InterPro" id="IPR011701">
    <property type="entry name" value="MFS"/>
</dbReference>
<dbReference type="InterPro" id="IPR023213">
    <property type="entry name" value="CAT-like_dom_sf"/>
</dbReference>
<evidence type="ECO:0000256" key="8">
    <source>
        <dbReference type="SAM" id="Phobius"/>
    </source>
</evidence>
<dbReference type="InterPro" id="IPR036736">
    <property type="entry name" value="ACP-like_sf"/>
</dbReference>
<dbReference type="Gene3D" id="1.20.1250.20">
    <property type="entry name" value="MFS general substrate transporter like domains"/>
    <property type="match status" value="1"/>
</dbReference>
<sequence length="2166" mass="239281">MLDADSQRKDSFVVGDKNNSDAPLPPLEVKDVSHQILDIIFEYALNKFDDSKDRLAAGEAKFLSVIDQFVVAGRRVEACLPAFPFKSANKVYKVLGPLPDKAEELALERLNAMCVRVKEVYKPGARVTIISDGITYNDLLSISDRDTWAYGEALRKMATQKKFNYIIFSRIKDLLDFPLPEKLREITYVANCTNFRRLLLNKYGRPDIDIDQEITNNPDTKLTYLGYRKFLESDLRHIFPLGENRGSNAYKRDVKYLAKQMLLRGYAFAGAVKHAFPDHLRLSIHESIGEHKVSMSLLNTKTGYTTPWHCSVALLADGEWVSAPMGEFQKDPRLELVYENGRPSYFKERPRDAGTPSISEISASYLQAPKRFNGTLSGYSSPSMASVVSGYSTPVAQTPAASFGQSPSVLSRAEAAVKEADSPYFYGTTSPAYGHRLIPQIMDSLAAAEPNRIIFSVVNVSSNSLGFREISAQAFVKAVDKTAFWLHSQVGKPASIRPMGYIGPHDLRHILLTHACVKAGYAALFMSPKNSTEGALSVLEATKCDIWVKASEVAAVPLVKDILRRRPMTLLELPLLEELLDAASTEPFPYNKTFEEASTDPFCFLHTSGSTGVPKPIPWSHGLIGTMDSIRLLPRTEGDGGLAPWSSDWKEGDRIYSSFPMCHGAGIIMNILLPALFGLHCILGPSGVMPNIALIENLADYAKIDIWSMVPSLVDELGETPDVLAKFRSSKFICASGGPVSPVSAGKVNDVIRVLNLTGTTEGLFIGNLVVEREDWFWFAFHPYSGFEFKEVEPDTYEHWVHRNEHASLFQGIFHTFPDKNSINFKDLYMRHPTKPNLWAFKGRNDDLIVLSNGYKILPLETEAFISTHPAVTGCLVIGSNKPQAGLLIELKDSSSKSDELFESIWATVEKANSMSRHTDQLLRDFITFAEPGNPFIRTDKGTVKRRATLMLYADYIERFYNSRSDEISFTIDTTSIESIRESVREILASSLPEIQHASLDDDLFALGLDSLGVFAAVKAIRAAIEGLDKLAPRHLYANPTLAKFTTALAPLVADAKSAGGGKCIVDGNESKMQRMIARRKAHQSFRLNAFDYVNPNHYMGLVFYFPLREGVSFEDAFTNMQEGLNRTMELIPALGGKMIKCSEHEIGFSKGELCVSVPPFSAPTRDRLVYKDLSRVLPPFKQLRNGGFVPSAFKDELVLRQDTFPQLPADILVGQANFVEGGCILAVDLNHCCLDGVGFIIALKAWAENCRYLQGDKSATCDWYDAESFNHSLPEILHELEGHARPVHEVDPDVWGFLPFVPLDEEVAKRPSINGTVQQGSLGRPPVFSLHSVWPLPPAERKLDTTLFLIPPEKVRQLKQDVVADPEAKGTITSVSDIVQAFFWRSSLRARYRVATELHGEAFSPEDMAILELPTDGRPYFSSMLPETYMGSMLILNRSSMPVEELCAPETSIGRIAFLLRASAARITPSLVHDAFTILQSLSDHSRFSTANMGLAHMHAMISNMILFQPSEICFGDAFFANGGSPETMRPQLERASGRFRFLVVFPMRQDGGVELALGTFPEERDMLGKDEEFMKKLIFVCARDTVLAQYPVPCSSASLRPQSPSLPSTAAMTPADAHVDAKPDAVFAHFERSTVSPAQDELPDADAQPGVQNIEATTMAWTKTNLTIAYMMLWVIYFVETMLNGVNFALLPYVTSAFALHSLTPTVSILSSVIGGVTNLTIAKILDVFGRPQGYLFCVCVAVIGLIMMAACNGVEAYAAAMIFYTVGNNGIQYTISVFVADTSKLKNRGLMQALVNSATLITCWLAGPVSEGFLNGPGWRWCYGMFTILVPAATLPLFGLLLRNYLKAKRLGLVPKRDSGRNVLQSILYYCRQFDAIGLLLGSAGVALFLLPFNLYTLQARGWNSPLVISMLVVGIVFIIAFVAWEKFFAPVTFIPYSLLLDRTVFGACLLSAALFLSYFVWNSYFSSFLQVVKGLDVENASYVSLGYFIHRTGRFKSIALYVAIPMSILGQALMIYFRFPDGNIGYIVMCHIFIAVGQGAIVICDEIAILAAASHEHVAVCIAVLGIFSNIGGAIGSTVAAAIWQDVIPKKLMAYLPVEELPNLLMIYADINTQLLYPMGSPTRLAIQHAYGDAFLRLLAVSTAVWVIGLGGILIQTKGHVW</sequence>
<dbReference type="PANTHER" id="PTHR37285:SF5">
    <property type="entry name" value="SPORE WALL MATURATION PROTEIN DIT1"/>
    <property type="match status" value="1"/>
</dbReference>
<accession>A0A6G1JJK3</accession>
<evidence type="ECO:0000313" key="12">
    <source>
        <dbReference type="Proteomes" id="UP000799291"/>
    </source>
</evidence>
<evidence type="ECO:0000256" key="6">
    <source>
        <dbReference type="ARBA" id="ARBA00022989"/>
    </source>
</evidence>
<dbReference type="SUPFAM" id="SSF56801">
    <property type="entry name" value="Acetyl-CoA synthetase-like"/>
    <property type="match status" value="1"/>
</dbReference>
<comment type="subcellular location">
    <subcellularLocation>
        <location evidence="1">Membrane</location>
        <topology evidence="1">Multi-pass membrane protein</topology>
    </subcellularLocation>
</comment>
<evidence type="ECO:0000256" key="2">
    <source>
        <dbReference type="ARBA" id="ARBA00008335"/>
    </source>
</evidence>
<evidence type="ECO:0000259" key="9">
    <source>
        <dbReference type="PROSITE" id="PS50075"/>
    </source>
</evidence>
<feature type="transmembrane region" description="Helical" evidence="8">
    <location>
        <begin position="1906"/>
        <end position="1928"/>
    </location>
</feature>
<dbReference type="InterPro" id="IPR036259">
    <property type="entry name" value="MFS_trans_sf"/>
</dbReference>
<organism evidence="11 12">
    <name type="scientific">Lentithecium fluviatile CBS 122367</name>
    <dbReference type="NCBI Taxonomy" id="1168545"/>
    <lineage>
        <taxon>Eukaryota</taxon>
        <taxon>Fungi</taxon>
        <taxon>Dikarya</taxon>
        <taxon>Ascomycota</taxon>
        <taxon>Pezizomycotina</taxon>
        <taxon>Dothideomycetes</taxon>
        <taxon>Pleosporomycetidae</taxon>
        <taxon>Pleosporales</taxon>
        <taxon>Massarineae</taxon>
        <taxon>Lentitheciaceae</taxon>
        <taxon>Lentithecium</taxon>
    </lineage>
</organism>
<feature type="transmembrane region" description="Helical" evidence="8">
    <location>
        <begin position="2028"/>
        <end position="2055"/>
    </location>
</feature>
<keyword evidence="5 8" id="KW-0812">Transmembrane</keyword>
<dbReference type="Gene3D" id="3.30.559.10">
    <property type="entry name" value="Chloramphenicol acetyltransferase-like domain"/>
    <property type="match status" value="2"/>
</dbReference>
<dbReference type="InterPro" id="IPR007817">
    <property type="entry name" value="Isocyanide_synthase_DIT1"/>
</dbReference>
<dbReference type="InterPro" id="IPR020846">
    <property type="entry name" value="MFS_dom"/>
</dbReference>
<evidence type="ECO:0000259" key="10">
    <source>
        <dbReference type="PROSITE" id="PS50850"/>
    </source>
</evidence>
<evidence type="ECO:0000256" key="4">
    <source>
        <dbReference type="ARBA" id="ARBA00022679"/>
    </source>
</evidence>
<dbReference type="InterPro" id="IPR009081">
    <property type="entry name" value="PP-bd_ACP"/>
</dbReference>
<dbReference type="GO" id="GO:0022857">
    <property type="term" value="F:transmembrane transporter activity"/>
    <property type="evidence" value="ECO:0007669"/>
    <property type="project" value="InterPro"/>
</dbReference>
<keyword evidence="6 8" id="KW-1133">Transmembrane helix</keyword>
<dbReference type="Pfam" id="PF23562">
    <property type="entry name" value="AMP-binding_C_3"/>
    <property type="match status" value="1"/>
</dbReference>
<dbReference type="InterPro" id="IPR000873">
    <property type="entry name" value="AMP-dep_synth/lig_dom"/>
</dbReference>
<feature type="transmembrane region" description="Helical" evidence="8">
    <location>
        <begin position="1793"/>
        <end position="1812"/>
    </location>
</feature>
<dbReference type="Pfam" id="PF00501">
    <property type="entry name" value="AMP-binding"/>
    <property type="match status" value="1"/>
</dbReference>
<dbReference type="GO" id="GO:0016740">
    <property type="term" value="F:transferase activity"/>
    <property type="evidence" value="ECO:0007669"/>
    <property type="project" value="UniProtKB-KW"/>
</dbReference>
<dbReference type="PROSITE" id="PS50850">
    <property type="entry name" value="MFS"/>
    <property type="match status" value="1"/>
</dbReference>
<keyword evidence="12" id="KW-1185">Reference proteome</keyword>
<dbReference type="EMBL" id="MU005570">
    <property type="protein sequence ID" value="KAF2690734.1"/>
    <property type="molecule type" value="Genomic_DNA"/>
</dbReference>
<evidence type="ECO:0000256" key="5">
    <source>
        <dbReference type="ARBA" id="ARBA00022692"/>
    </source>
</evidence>
<protein>
    <submittedName>
        <fullName evidence="11">Transferase family protein</fullName>
    </submittedName>
</protein>
<dbReference type="InterPro" id="IPR042099">
    <property type="entry name" value="ANL_N_sf"/>
</dbReference>
<dbReference type="Pfam" id="PF07690">
    <property type="entry name" value="MFS_1"/>
    <property type="match status" value="1"/>
</dbReference>
<name>A0A6G1JJK3_9PLEO</name>
<keyword evidence="4 11" id="KW-0808">Transferase</keyword>
<feature type="transmembrane region" description="Helical" evidence="8">
    <location>
        <begin position="2138"/>
        <end position="2159"/>
    </location>
</feature>
<dbReference type="Gene3D" id="3.40.50.12780">
    <property type="entry name" value="N-terminal domain of ligase-like"/>
    <property type="match status" value="1"/>
</dbReference>
<feature type="transmembrane region" description="Helical" evidence="8">
    <location>
        <begin position="1824"/>
        <end position="1849"/>
    </location>
</feature>
<feature type="transmembrane region" description="Helical" evidence="8">
    <location>
        <begin position="1870"/>
        <end position="1894"/>
    </location>
</feature>
<keyword evidence="3" id="KW-0813">Transport</keyword>
<evidence type="ECO:0000313" key="11">
    <source>
        <dbReference type="EMBL" id="KAF2690734.1"/>
    </source>
</evidence>
<dbReference type="InterPro" id="IPR020845">
    <property type="entry name" value="AMP-binding_CS"/>
</dbReference>
<feature type="transmembrane region" description="Helical" evidence="8">
    <location>
        <begin position="1948"/>
        <end position="1965"/>
    </location>
</feature>
<feature type="domain" description="Major facilitator superfamily (MFS) profile" evidence="10">
    <location>
        <begin position="1671"/>
        <end position="2118"/>
    </location>
</feature>
<dbReference type="Pfam" id="PF00550">
    <property type="entry name" value="PP-binding"/>
    <property type="match status" value="1"/>
</dbReference>
<dbReference type="PROSITE" id="PS00455">
    <property type="entry name" value="AMP_BINDING"/>
    <property type="match status" value="1"/>
</dbReference>
<proteinExistence type="inferred from homology"/>
<dbReference type="SUPFAM" id="SSF103473">
    <property type="entry name" value="MFS general substrate transporter"/>
    <property type="match status" value="1"/>
</dbReference>
<keyword evidence="7 8" id="KW-0472">Membrane</keyword>
<comment type="similarity">
    <text evidence="2">Belongs to the major facilitator superfamily.</text>
</comment>
<dbReference type="OrthoDB" id="429813at2759"/>
<feature type="transmembrane region" description="Helical" evidence="8">
    <location>
        <begin position="2061"/>
        <end position="2088"/>
    </location>
</feature>
<evidence type="ECO:0000256" key="3">
    <source>
        <dbReference type="ARBA" id="ARBA00022448"/>
    </source>
</evidence>
<evidence type="ECO:0000256" key="7">
    <source>
        <dbReference type="ARBA" id="ARBA00023136"/>
    </source>
</evidence>
<gene>
    <name evidence="11" type="ORF">K458DRAFT_438546</name>
</gene>
<dbReference type="Proteomes" id="UP000799291">
    <property type="component" value="Unassembled WGS sequence"/>
</dbReference>
<reference evidence="11" key="1">
    <citation type="journal article" date="2020" name="Stud. Mycol.">
        <title>101 Dothideomycetes genomes: a test case for predicting lifestyles and emergence of pathogens.</title>
        <authorList>
            <person name="Haridas S."/>
            <person name="Albert R."/>
            <person name="Binder M."/>
            <person name="Bloem J."/>
            <person name="Labutti K."/>
            <person name="Salamov A."/>
            <person name="Andreopoulos B."/>
            <person name="Baker S."/>
            <person name="Barry K."/>
            <person name="Bills G."/>
            <person name="Bluhm B."/>
            <person name="Cannon C."/>
            <person name="Castanera R."/>
            <person name="Culley D."/>
            <person name="Daum C."/>
            <person name="Ezra D."/>
            <person name="Gonzalez J."/>
            <person name="Henrissat B."/>
            <person name="Kuo A."/>
            <person name="Liang C."/>
            <person name="Lipzen A."/>
            <person name="Lutzoni F."/>
            <person name="Magnuson J."/>
            <person name="Mondo S."/>
            <person name="Nolan M."/>
            <person name="Ohm R."/>
            <person name="Pangilinan J."/>
            <person name="Park H.-J."/>
            <person name="Ramirez L."/>
            <person name="Alfaro M."/>
            <person name="Sun H."/>
            <person name="Tritt A."/>
            <person name="Yoshinaga Y."/>
            <person name="Zwiers L.-H."/>
            <person name="Turgeon B."/>
            <person name="Goodwin S."/>
            <person name="Spatafora J."/>
            <person name="Crous P."/>
            <person name="Grigoriev I."/>
        </authorList>
    </citation>
    <scope>NUCLEOTIDE SEQUENCE</scope>
    <source>
        <strain evidence="11">CBS 122367</strain>
    </source>
</reference>
<dbReference type="Pfam" id="PF05141">
    <property type="entry name" value="DIT1_PvcA"/>
    <property type="match status" value="1"/>
</dbReference>
<dbReference type="FunFam" id="1.20.1250.20:FF:000284">
    <property type="entry name" value="Siderophore iron transporter mirB"/>
    <property type="match status" value="1"/>
</dbReference>
<feature type="transmembrane region" description="Helical" evidence="8">
    <location>
        <begin position="1670"/>
        <end position="1693"/>
    </location>
</feature>
<feature type="domain" description="Carrier" evidence="9">
    <location>
        <begin position="975"/>
        <end position="1053"/>
    </location>
</feature>
<feature type="transmembrane region" description="Helical" evidence="8">
    <location>
        <begin position="1736"/>
        <end position="1753"/>
    </location>
</feature>
<feature type="transmembrane region" description="Helical" evidence="8">
    <location>
        <begin position="1705"/>
        <end position="1724"/>
    </location>
</feature>
<dbReference type="PANTHER" id="PTHR37285">
    <property type="entry name" value="SPORE WALL MATURATION PROTEIN DIT1"/>
    <property type="match status" value="1"/>
</dbReference>